<organism evidence="1">
    <name type="scientific">marine sediment metagenome</name>
    <dbReference type="NCBI Taxonomy" id="412755"/>
    <lineage>
        <taxon>unclassified sequences</taxon>
        <taxon>metagenomes</taxon>
        <taxon>ecological metagenomes</taxon>
    </lineage>
</organism>
<dbReference type="AlphaFoldDB" id="A0A0F9BXD6"/>
<evidence type="ECO:0000313" key="1">
    <source>
        <dbReference type="EMBL" id="KKL26590.1"/>
    </source>
</evidence>
<name>A0A0F9BXD6_9ZZZZ</name>
<feature type="non-terminal residue" evidence="1">
    <location>
        <position position="97"/>
    </location>
</feature>
<reference evidence="1" key="1">
    <citation type="journal article" date="2015" name="Nature">
        <title>Complex archaea that bridge the gap between prokaryotes and eukaryotes.</title>
        <authorList>
            <person name="Spang A."/>
            <person name="Saw J.H."/>
            <person name="Jorgensen S.L."/>
            <person name="Zaremba-Niedzwiedzka K."/>
            <person name="Martijn J."/>
            <person name="Lind A.E."/>
            <person name="van Eijk R."/>
            <person name="Schleper C."/>
            <person name="Guy L."/>
            <person name="Ettema T.J."/>
        </authorList>
    </citation>
    <scope>NUCLEOTIDE SEQUENCE</scope>
</reference>
<comment type="caution">
    <text evidence="1">The sequence shown here is derived from an EMBL/GenBank/DDBJ whole genome shotgun (WGS) entry which is preliminary data.</text>
</comment>
<proteinExistence type="predicted"/>
<dbReference type="EMBL" id="LAZR01035785">
    <property type="protein sequence ID" value="KKL26590.1"/>
    <property type="molecule type" value="Genomic_DNA"/>
</dbReference>
<accession>A0A0F9BXD6</accession>
<gene>
    <name evidence="1" type="ORF">LCGC14_2393760</name>
</gene>
<evidence type="ECO:0008006" key="2">
    <source>
        <dbReference type="Google" id="ProtNLM"/>
    </source>
</evidence>
<protein>
    <recommendedName>
        <fullName evidence="2">Glycosyltransferase 2-like domain-containing protein</fullName>
    </recommendedName>
</protein>
<sequence>MIYRIQPFSETKNLGKAYNDHIKCFPDNAWICVQDYDTYFFPPYNEPGFYSNMLEYIKRYPNQGIFTCYTNRTLCKEQQYKGQIFENPDTKHWRNVS</sequence>